<sequence length="214" mass="23204">MTTPPLTLAEELLLLAHDPARGRPLHHARYLRWGLAGAALAELEQAGRVAEERGGRIAVVNPLPPGDPVLDGALAALPTPAKQRRGAAAQRWVRHAGRPLQELCLRRLVERGALRREPRRALGLFPYERFPAGAVDLLGPARERFVAAAAAGFPDHRGRLLGALVSAAGLDRTVLPGRDHRTARRAMKRLAQEIWTARAVERAVRADKSTADGS</sequence>
<dbReference type="InterPro" id="IPR008628">
    <property type="entry name" value="GPP34-like"/>
</dbReference>
<gene>
    <name evidence="5" type="ORF">GCM10012285_54380</name>
</gene>
<dbReference type="EMBL" id="BMND01000030">
    <property type="protein sequence ID" value="GGN58219.1"/>
    <property type="molecule type" value="Genomic_DNA"/>
</dbReference>
<accession>A0ABQ2JXT1</accession>
<name>A0ABQ2JXT1_9ACTN</name>
<evidence type="ECO:0000256" key="2">
    <source>
        <dbReference type="ARBA" id="ARBA00023034"/>
    </source>
</evidence>
<protein>
    <recommendedName>
        <fullName evidence="7">GPP34 family phosphoprotein</fullName>
    </recommendedName>
</protein>
<keyword evidence="4" id="KW-0472">Membrane</keyword>
<dbReference type="GeneID" id="301551118"/>
<dbReference type="Proteomes" id="UP000600080">
    <property type="component" value="Unassembled WGS sequence"/>
</dbReference>
<keyword evidence="2" id="KW-0333">Golgi apparatus</keyword>
<evidence type="ECO:0008006" key="7">
    <source>
        <dbReference type="Google" id="ProtNLM"/>
    </source>
</evidence>
<dbReference type="Gene3D" id="1.10.3630.10">
    <property type="entry name" value="yeast vps74-n-term truncation variant domain like"/>
    <property type="match status" value="1"/>
</dbReference>
<comment type="caution">
    <text evidence="5">The sequence shown here is derived from an EMBL/GenBank/DDBJ whole genome shotgun (WGS) entry which is preliminary data.</text>
</comment>
<evidence type="ECO:0000256" key="4">
    <source>
        <dbReference type="ARBA" id="ARBA00023136"/>
    </source>
</evidence>
<evidence type="ECO:0000256" key="3">
    <source>
        <dbReference type="ARBA" id="ARBA00023121"/>
    </source>
</evidence>
<keyword evidence="3" id="KW-0446">Lipid-binding</keyword>
<keyword evidence="6" id="KW-1185">Reference proteome</keyword>
<proteinExistence type="predicted"/>
<evidence type="ECO:0000313" key="6">
    <source>
        <dbReference type="Proteomes" id="UP000600080"/>
    </source>
</evidence>
<dbReference type="RefSeq" id="WP_189102396.1">
    <property type="nucleotide sequence ID" value="NZ_BMND01000030.1"/>
</dbReference>
<evidence type="ECO:0000313" key="5">
    <source>
        <dbReference type="EMBL" id="GGN58219.1"/>
    </source>
</evidence>
<organism evidence="5 6">
    <name type="scientific">Streptomyces kronopolitis</name>
    <dbReference type="NCBI Taxonomy" id="1612435"/>
    <lineage>
        <taxon>Bacteria</taxon>
        <taxon>Bacillati</taxon>
        <taxon>Actinomycetota</taxon>
        <taxon>Actinomycetes</taxon>
        <taxon>Kitasatosporales</taxon>
        <taxon>Streptomycetaceae</taxon>
        <taxon>Streptomyces</taxon>
    </lineage>
</organism>
<comment type="subcellular location">
    <subcellularLocation>
        <location evidence="1">Golgi apparatus membrane</location>
        <topology evidence="1">Peripheral membrane protein</topology>
        <orientation evidence="1">Cytoplasmic side</orientation>
    </subcellularLocation>
</comment>
<evidence type="ECO:0000256" key="1">
    <source>
        <dbReference type="ARBA" id="ARBA00004255"/>
    </source>
</evidence>
<reference evidence="6" key="1">
    <citation type="journal article" date="2019" name="Int. J. Syst. Evol. Microbiol.">
        <title>The Global Catalogue of Microorganisms (GCM) 10K type strain sequencing project: providing services to taxonomists for standard genome sequencing and annotation.</title>
        <authorList>
            <consortium name="The Broad Institute Genomics Platform"/>
            <consortium name="The Broad Institute Genome Sequencing Center for Infectious Disease"/>
            <person name="Wu L."/>
            <person name="Ma J."/>
        </authorList>
    </citation>
    <scope>NUCLEOTIDE SEQUENCE [LARGE SCALE GENOMIC DNA]</scope>
    <source>
        <strain evidence="6">CGMCC 4.7323</strain>
    </source>
</reference>
<dbReference type="Pfam" id="PF05719">
    <property type="entry name" value="GPP34"/>
    <property type="match status" value="1"/>
</dbReference>
<dbReference type="InterPro" id="IPR038261">
    <property type="entry name" value="GPP34-like_sf"/>
</dbReference>